<dbReference type="InterPro" id="IPR014729">
    <property type="entry name" value="Rossmann-like_a/b/a_fold"/>
</dbReference>
<reference evidence="1" key="1">
    <citation type="submission" date="2021-10" db="EMBL/GenBank/DDBJ databases">
        <authorList>
            <person name="Lyu M."/>
            <person name="Wang X."/>
            <person name="Meng X."/>
            <person name="Xu K."/>
        </authorList>
    </citation>
    <scope>NUCLEOTIDE SEQUENCE</scope>
    <source>
        <strain evidence="1">A6</strain>
    </source>
</reference>
<evidence type="ECO:0000313" key="1">
    <source>
        <dbReference type="EMBL" id="MCC8363806.1"/>
    </source>
</evidence>
<keyword evidence="2" id="KW-1185">Reference proteome</keyword>
<dbReference type="RefSeq" id="WP_230527611.1">
    <property type="nucleotide sequence ID" value="NZ_JAJGAK010000003.1"/>
</dbReference>
<sequence length="279" mass="32965">MQQSHRQHANAADIRQERSVRLLWTGGWDSTFQLLRLLLVHRKPVTPYYLKRERRPSTTIEIATMARIRGALLERFPETHELLHPTRFFDVARLAPDAAIHDAYEHTLQRTHLGRQYEWLAWFCTEQRIDEIELCIHRDDKAHGVLEPFVIEEEEGDGYRTHRFDARHRGRRADAAELHRLFRHFSLPLFEVSKLDMAREADERGWRPIMDMTWFCHDPIRGKPCGICNPCLYTIEEGLGHRLPRLSRFRSALYRTCLLPFKAPLVATLRMLGLRRADD</sequence>
<protein>
    <recommendedName>
        <fullName evidence="3">7-cyano-7-deazaguanine synthase</fullName>
    </recommendedName>
</protein>
<proteinExistence type="predicted"/>
<evidence type="ECO:0008006" key="3">
    <source>
        <dbReference type="Google" id="ProtNLM"/>
    </source>
</evidence>
<evidence type="ECO:0000313" key="2">
    <source>
        <dbReference type="Proteomes" id="UP001165293"/>
    </source>
</evidence>
<comment type="caution">
    <text evidence="1">The sequence shown here is derived from an EMBL/GenBank/DDBJ whole genome shotgun (WGS) entry which is preliminary data.</text>
</comment>
<dbReference type="Proteomes" id="UP001165293">
    <property type="component" value="Unassembled WGS sequence"/>
</dbReference>
<dbReference type="SUPFAM" id="SSF52402">
    <property type="entry name" value="Adenine nucleotide alpha hydrolases-like"/>
    <property type="match status" value="1"/>
</dbReference>
<accession>A0ABS8JJN7</accession>
<dbReference type="EMBL" id="JAJGAK010000003">
    <property type="protein sequence ID" value="MCC8363806.1"/>
    <property type="molecule type" value="Genomic_DNA"/>
</dbReference>
<dbReference type="Gene3D" id="3.40.50.620">
    <property type="entry name" value="HUPs"/>
    <property type="match status" value="1"/>
</dbReference>
<name>A0ABS8JJN7_9GAMM</name>
<organism evidence="1 2">
    <name type="scientific">Noviluteimonas lactosilytica</name>
    <dbReference type="NCBI Taxonomy" id="2888523"/>
    <lineage>
        <taxon>Bacteria</taxon>
        <taxon>Pseudomonadati</taxon>
        <taxon>Pseudomonadota</taxon>
        <taxon>Gammaproteobacteria</taxon>
        <taxon>Lysobacterales</taxon>
        <taxon>Lysobacteraceae</taxon>
        <taxon>Noviluteimonas</taxon>
    </lineage>
</organism>
<gene>
    <name evidence="1" type="ORF">LK996_12055</name>
</gene>